<dbReference type="GO" id="GO:0003924">
    <property type="term" value="F:GTPase activity"/>
    <property type="evidence" value="ECO:0007669"/>
    <property type="project" value="InterPro"/>
</dbReference>
<name>A0AAN6ZSH5_9PEZI</name>
<dbReference type="EMBL" id="MU857317">
    <property type="protein sequence ID" value="KAK4148583.1"/>
    <property type="molecule type" value="Genomic_DNA"/>
</dbReference>
<evidence type="ECO:0000313" key="2">
    <source>
        <dbReference type="EMBL" id="KAK4148583.1"/>
    </source>
</evidence>
<keyword evidence="3" id="KW-1185">Reference proteome</keyword>
<dbReference type="InterPro" id="IPR003130">
    <property type="entry name" value="GED"/>
</dbReference>
<comment type="caution">
    <text evidence="2">The sequence shown here is derived from an EMBL/GenBank/DDBJ whole genome shotgun (WGS) entry which is preliminary data.</text>
</comment>
<evidence type="ECO:0000259" key="1">
    <source>
        <dbReference type="PROSITE" id="PS51388"/>
    </source>
</evidence>
<dbReference type="InterPro" id="IPR020850">
    <property type="entry name" value="GED_dom"/>
</dbReference>
<feature type="domain" description="GED" evidence="1">
    <location>
        <begin position="116"/>
        <end position="207"/>
    </location>
</feature>
<dbReference type="GO" id="GO:0005525">
    <property type="term" value="F:GTP binding"/>
    <property type="evidence" value="ECO:0007669"/>
    <property type="project" value="InterPro"/>
</dbReference>
<proteinExistence type="predicted"/>
<dbReference type="Proteomes" id="UP001302745">
    <property type="component" value="Unassembled WGS sequence"/>
</dbReference>
<dbReference type="AlphaFoldDB" id="A0AAN6ZSH5"/>
<dbReference type="Pfam" id="PF02212">
    <property type="entry name" value="GED"/>
    <property type="match status" value="1"/>
</dbReference>
<organism evidence="2 3">
    <name type="scientific">Chaetomidium leptoderma</name>
    <dbReference type="NCBI Taxonomy" id="669021"/>
    <lineage>
        <taxon>Eukaryota</taxon>
        <taxon>Fungi</taxon>
        <taxon>Dikarya</taxon>
        <taxon>Ascomycota</taxon>
        <taxon>Pezizomycotina</taxon>
        <taxon>Sordariomycetes</taxon>
        <taxon>Sordariomycetidae</taxon>
        <taxon>Sordariales</taxon>
        <taxon>Chaetomiaceae</taxon>
        <taxon>Chaetomidium</taxon>
    </lineage>
</organism>
<protein>
    <submittedName>
        <fullName evidence="2">CDC6, Cdc6-related protein</fullName>
    </submittedName>
</protein>
<reference evidence="2" key="2">
    <citation type="submission" date="2023-05" db="EMBL/GenBank/DDBJ databases">
        <authorList>
            <consortium name="Lawrence Berkeley National Laboratory"/>
            <person name="Steindorff A."/>
            <person name="Hensen N."/>
            <person name="Bonometti L."/>
            <person name="Westerberg I."/>
            <person name="Brannstrom I.O."/>
            <person name="Guillou S."/>
            <person name="Cros-Aarteil S."/>
            <person name="Calhoun S."/>
            <person name="Haridas S."/>
            <person name="Kuo A."/>
            <person name="Mondo S."/>
            <person name="Pangilinan J."/>
            <person name="Riley R."/>
            <person name="Labutti K."/>
            <person name="Andreopoulos B."/>
            <person name="Lipzen A."/>
            <person name="Chen C."/>
            <person name="Yanf M."/>
            <person name="Daum C."/>
            <person name="Ng V."/>
            <person name="Clum A."/>
            <person name="Ohm R."/>
            <person name="Martin F."/>
            <person name="Silar P."/>
            <person name="Natvig D."/>
            <person name="Lalanne C."/>
            <person name="Gautier V."/>
            <person name="Ament-Velasquez S.L."/>
            <person name="Kruys A."/>
            <person name="Hutchinson M.I."/>
            <person name="Powell A.J."/>
            <person name="Barry K."/>
            <person name="Miller A.N."/>
            <person name="Grigoriev I.V."/>
            <person name="Debuchy R."/>
            <person name="Gladieux P."/>
            <person name="Thoren M.H."/>
            <person name="Johannesson H."/>
        </authorList>
    </citation>
    <scope>NUCLEOTIDE SEQUENCE</scope>
    <source>
        <strain evidence="2">CBS 538.74</strain>
    </source>
</reference>
<reference evidence="2" key="1">
    <citation type="journal article" date="2023" name="Mol. Phylogenet. Evol.">
        <title>Genome-scale phylogeny and comparative genomics of the fungal order Sordariales.</title>
        <authorList>
            <person name="Hensen N."/>
            <person name="Bonometti L."/>
            <person name="Westerberg I."/>
            <person name="Brannstrom I.O."/>
            <person name="Guillou S."/>
            <person name="Cros-Aarteil S."/>
            <person name="Calhoun S."/>
            <person name="Haridas S."/>
            <person name="Kuo A."/>
            <person name="Mondo S."/>
            <person name="Pangilinan J."/>
            <person name="Riley R."/>
            <person name="LaButti K."/>
            <person name="Andreopoulos B."/>
            <person name="Lipzen A."/>
            <person name="Chen C."/>
            <person name="Yan M."/>
            <person name="Daum C."/>
            <person name="Ng V."/>
            <person name="Clum A."/>
            <person name="Steindorff A."/>
            <person name="Ohm R.A."/>
            <person name="Martin F."/>
            <person name="Silar P."/>
            <person name="Natvig D.O."/>
            <person name="Lalanne C."/>
            <person name="Gautier V."/>
            <person name="Ament-Velasquez S.L."/>
            <person name="Kruys A."/>
            <person name="Hutchinson M.I."/>
            <person name="Powell A.J."/>
            <person name="Barry K."/>
            <person name="Miller A.N."/>
            <person name="Grigoriev I.V."/>
            <person name="Debuchy R."/>
            <person name="Gladieux P."/>
            <person name="Hiltunen Thoren M."/>
            <person name="Johannesson H."/>
        </authorList>
    </citation>
    <scope>NUCLEOTIDE SEQUENCE</scope>
    <source>
        <strain evidence="2">CBS 538.74</strain>
    </source>
</reference>
<accession>A0AAN6ZSH5</accession>
<dbReference type="PROSITE" id="PS51388">
    <property type="entry name" value="GED"/>
    <property type="match status" value="1"/>
</dbReference>
<sequence>MESILQHTADEETATALLSIVVAPAMEVIKAGLWSEADKILEPHISGHPITYNHYLTDNVQKAQAQRLRLKLEEHLKSFFNTSELSSGLVNYKFDMLKLFDKLTVGMEPDMDTYSCSMAIDMMEAYYKVALKTVIDSVSTLAVERCLLQKLPGILNPAVVCELPDDIVSRIAAEGPESVVKREQATEKLAVLEEAMVELRRLGTLGGQGTEGITAV</sequence>
<gene>
    <name evidence="2" type="ORF">C8A00DRAFT_38842</name>
</gene>
<evidence type="ECO:0000313" key="3">
    <source>
        <dbReference type="Proteomes" id="UP001302745"/>
    </source>
</evidence>